<reference evidence="3" key="1">
    <citation type="submission" date="2018-11" db="EMBL/GenBank/DDBJ databases">
        <authorList>
            <person name="Alioto T."/>
            <person name="Alioto T."/>
        </authorList>
    </citation>
    <scope>NUCLEOTIDE SEQUENCE</scope>
</reference>
<name>A0A8B6EP12_MYTGA</name>
<evidence type="ECO:0000256" key="2">
    <source>
        <dbReference type="SAM" id="Phobius"/>
    </source>
</evidence>
<feature type="region of interest" description="Disordered" evidence="1">
    <location>
        <begin position="357"/>
        <end position="391"/>
    </location>
</feature>
<proteinExistence type="predicted"/>
<keyword evidence="2" id="KW-0812">Transmembrane</keyword>
<dbReference type="Proteomes" id="UP000596742">
    <property type="component" value="Unassembled WGS sequence"/>
</dbReference>
<evidence type="ECO:0000256" key="1">
    <source>
        <dbReference type="SAM" id="MobiDB-lite"/>
    </source>
</evidence>
<keyword evidence="2" id="KW-0472">Membrane</keyword>
<dbReference type="OrthoDB" id="6065381at2759"/>
<gene>
    <name evidence="3" type="ORF">MGAL_10B035640</name>
</gene>
<accession>A0A8B6EP12</accession>
<sequence length="391" mass="43613">MEITYAIYRDKGVVLDDVEQSSGHLQTAVWLAFKRAMNAFWCVFCSTCLLGHCIVCLPISCGDGYIQRYFQTEQTENHYICCRILTENCQLGYRVKKCTENLGKDSCEECPKGQYLADRTNSTNIHHCVHYSCSLDLNFYGFDSCNCLPFNGECIPGTVLALNGSCLTAEEAVAVESLTKPEISVHIPIPIEETTAGNKTEDNISNDGSFSDKRWIITGCSLGALVVILVIICCICQYKRSRHKESSFIGDPTIHIKVDKTEINVQEDNIREKRPVIKKSSIETISSDSGVSSAQTNSKESVSTDSDRSSRKVAAIHPYHHSEDKELNIPLLEEQNHRLSSSSDAILLNRPQLDLDPADTTQDYIEPQTPLHHSFPTLFTNSEGNLTQIES</sequence>
<feature type="compositionally biased region" description="Polar residues" evidence="1">
    <location>
        <begin position="282"/>
        <end position="304"/>
    </location>
</feature>
<organism evidence="3 4">
    <name type="scientific">Mytilus galloprovincialis</name>
    <name type="common">Mediterranean mussel</name>
    <dbReference type="NCBI Taxonomy" id="29158"/>
    <lineage>
        <taxon>Eukaryota</taxon>
        <taxon>Metazoa</taxon>
        <taxon>Spiralia</taxon>
        <taxon>Lophotrochozoa</taxon>
        <taxon>Mollusca</taxon>
        <taxon>Bivalvia</taxon>
        <taxon>Autobranchia</taxon>
        <taxon>Pteriomorphia</taxon>
        <taxon>Mytilida</taxon>
        <taxon>Mytiloidea</taxon>
        <taxon>Mytilidae</taxon>
        <taxon>Mytilinae</taxon>
        <taxon>Mytilus</taxon>
    </lineage>
</organism>
<evidence type="ECO:0000313" key="3">
    <source>
        <dbReference type="EMBL" id="VDI36898.1"/>
    </source>
</evidence>
<evidence type="ECO:0000313" key="4">
    <source>
        <dbReference type="Proteomes" id="UP000596742"/>
    </source>
</evidence>
<dbReference type="EMBL" id="UYJE01005375">
    <property type="protein sequence ID" value="VDI36898.1"/>
    <property type="molecule type" value="Genomic_DNA"/>
</dbReference>
<feature type="region of interest" description="Disordered" evidence="1">
    <location>
        <begin position="281"/>
        <end position="312"/>
    </location>
</feature>
<keyword evidence="4" id="KW-1185">Reference proteome</keyword>
<keyword evidence="2" id="KW-1133">Transmembrane helix</keyword>
<comment type="caution">
    <text evidence="3">The sequence shown here is derived from an EMBL/GenBank/DDBJ whole genome shotgun (WGS) entry which is preliminary data.</text>
</comment>
<feature type="compositionally biased region" description="Polar residues" evidence="1">
    <location>
        <begin position="377"/>
        <end position="391"/>
    </location>
</feature>
<dbReference type="AlphaFoldDB" id="A0A8B6EP12"/>
<feature type="transmembrane region" description="Helical" evidence="2">
    <location>
        <begin position="215"/>
        <end position="238"/>
    </location>
</feature>
<protein>
    <submittedName>
        <fullName evidence="3">Uncharacterized protein</fullName>
    </submittedName>
</protein>